<evidence type="ECO:0000256" key="11">
    <source>
        <dbReference type="ARBA" id="ARBA00056556"/>
    </source>
</evidence>
<feature type="binding site" evidence="12">
    <location>
        <begin position="395"/>
        <end position="396"/>
    </location>
    <ligand>
        <name>IMP</name>
        <dbReference type="ChEBI" id="CHEBI:58053"/>
    </ligand>
</feature>
<dbReference type="Gene3D" id="3.20.20.70">
    <property type="entry name" value="Aldolase class I"/>
    <property type="match status" value="1"/>
</dbReference>
<dbReference type="PIRSF" id="PIRSF000130">
    <property type="entry name" value="IMPDH"/>
    <property type="match status" value="1"/>
</dbReference>
<feature type="binding site" evidence="12 14">
    <location>
        <begin position="282"/>
        <end position="284"/>
    </location>
    <ligand>
        <name>NAD(+)</name>
        <dbReference type="ChEBI" id="CHEBI:57540"/>
    </ligand>
</feature>
<comment type="caution">
    <text evidence="20">The sequence shown here is derived from an EMBL/GenBank/DDBJ whole genome shotgun (WGS) entry which is preliminary data.</text>
</comment>
<dbReference type="InterPro" id="IPR001093">
    <property type="entry name" value="IMP_DH_GMPRt"/>
</dbReference>
<evidence type="ECO:0000256" key="7">
    <source>
        <dbReference type="ARBA" id="ARBA00023002"/>
    </source>
</evidence>
<feature type="binding site" description="in other chain" evidence="12 15">
    <location>
        <position position="336"/>
    </location>
    <ligand>
        <name>K(+)</name>
        <dbReference type="ChEBI" id="CHEBI:29103"/>
        <note>ligand shared between two tetrameric partners</note>
    </ligand>
</feature>
<feature type="binding site" evidence="12">
    <location>
        <position position="337"/>
    </location>
    <ligand>
        <name>IMP</name>
        <dbReference type="ChEBI" id="CHEBI:58053"/>
    </ligand>
</feature>
<evidence type="ECO:0000256" key="12">
    <source>
        <dbReference type="HAMAP-Rule" id="MF_03156"/>
    </source>
</evidence>
<feature type="binding site" evidence="12">
    <location>
        <begin position="419"/>
        <end position="423"/>
    </location>
    <ligand>
        <name>IMP</name>
        <dbReference type="ChEBI" id="CHEBI:58053"/>
    </ligand>
</feature>
<comment type="activity regulation">
    <text evidence="12">Mycophenolic acid (MPA) is a non-competitive inhibitor that prevents formation of the closed enzyme conformation by binding to the same site as the amobile flap. In contrast, mizoribine monophosphate (MZP) is a competitive inhibitor that induces the closed conformation. MPA is a potent inhibitor of mammalian IMPDHs but a poor inhibitor of the bacterial enzymes. MZP is a more potent inhibitor of bacterial IMPDH.</text>
</comment>
<feature type="binding site" description="in other chain" evidence="12 15">
    <location>
        <position position="339"/>
    </location>
    <ligand>
        <name>K(+)</name>
        <dbReference type="ChEBI" id="CHEBI:29103"/>
        <note>ligand shared between two tetrameric partners</note>
    </ligand>
</feature>
<dbReference type="EMBL" id="BRYA01000220">
    <property type="protein sequence ID" value="GMI44569.1"/>
    <property type="molecule type" value="Genomic_DNA"/>
</dbReference>
<sequence>MSGFEHIKVSELDQATLDEGGCGHSATAVFHAAPGKACVAYTYEDLILMPGHIAFPVHEVNLESHLTKKIILKAPFVSSPMDTVTEQTMAINMALQGGIGIIHSNMSDDEQASQVYAVKKYKNGFINDPVCLSVNDTVGDVVRIKKTLGYSGIPITEDGKLGSKLVGFVSARDIDFVDDSTKKLSDVMTTSLTTGSEGCSLSEANEILQRSKKGKLPIVDANGNLVSLIARTDLHKARDFPNASRDHANKQLLVGASIGTRPADKDRARKLVEAGVDVIVIDSSQGDSIYQLDMVQHLKATYPELQVIGGNVVTCGQALHLIEAGVDGLRVGMGIGSICTTQEVCAVGRAQGSAVYHVAKFARKFGIPIVADGGIQSTGHITKALACGASCVMMGSMLAGTEEAPGDYFFQDGVRLKKYRGMGSIEAMSKGSDKRYVWGDDDIQVKVAQGVSGSVADKGSLRRYIPYLCQGVRHGLQDAGVNSLDMAWERLYNGKLRFEIRSPAAQKEGGVHSLHNYSKRLY</sequence>
<evidence type="ECO:0000259" key="19">
    <source>
        <dbReference type="PROSITE" id="PS51371"/>
    </source>
</evidence>
<name>A0A9W7GGQ3_9STRA</name>
<dbReference type="PANTHER" id="PTHR11911">
    <property type="entry name" value="INOSINE-5-MONOPHOSPHATE DEHYDROGENASE RELATED"/>
    <property type="match status" value="1"/>
</dbReference>
<feature type="binding site" evidence="12">
    <location>
        <position position="449"/>
    </location>
    <ligand>
        <name>IMP</name>
        <dbReference type="ChEBI" id="CHEBI:58053"/>
    </ligand>
</feature>
<organism evidence="20 21">
    <name type="scientific">Triparma columacea</name>
    <dbReference type="NCBI Taxonomy" id="722753"/>
    <lineage>
        <taxon>Eukaryota</taxon>
        <taxon>Sar</taxon>
        <taxon>Stramenopiles</taxon>
        <taxon>Ochrophyta</taxon>
        <taxon>Bolidophyceae</taxon>
        <taxon>Parmales</taxon>
        <taxon>Triparmaceae</taxon>
        <taxon>Triparma</taxon>
    </lineage>
</organism>
<dbReference type="GO" id="GO:0003938">
    <property type="term" value="F:IMP dehydrogenase activity"/>
    <property type="evidence" value="ECO:0007669"/>
    <property type="project" value="UniProtKB-UniRule"/>
</dbReference>
<dbReference type="PANTHER" id="PTHR11911:SF111">
    <property type="entry name" value="INOSINE-5'-MONOPHOSPHATE DEHYDROGENASE"/>
    <property type="match status" value="1"/>
</dbReference>
<evidence type="ECO:0000256" key="18">
    <source>
        <dbReference type="RuleBase" id="RU003928"/>
    </source>
</evidence>
<dbReference type="SMART" id="SM00116">
    <property type="entry name" value="CBS"/>
    <property type="match status" value="2"/>
</dbReference>
<evidence type="ECO:0000313" key="21">
    <source>
        <dbReference type="Proteomes" id="UP001165065"/>
    </source>
</evidence>
<dbReference type="InterPro" id="IPR013785">
    <property type="entry name" value="Aldolase_TIM"/>
</dbReference>
<dbReference type="CDD" id="cd04601">
    <property type="entry name" value="CBS_pair_IMPDH"/>
    <property type="match status" value="1"/>
</dbReference>
<dbReference type="Pfam" id="PF00478">
    <property type="entry name" value="IMPDH"/>
    <property type="match status" value="1"/>
</dbReference>
<feature type="binding site" evidence="12 14">
    <location>
        <begin position="332"/>
        <end position="334"/>
    </location>
    <ligand>
        <name>NAD(+)</name>
        <dbReference type="ChEBI" id="CHEBI:57540"/>
    </ligand>
</feature>
<gene>
    <name evidence="20" type="ORF">TrCOL_g2360</name>
</gene>
<keyword evidence="4 12" id="KW-0332">GMP biosynthesis</keyword>
<evidence type="ECO:0000256" key="16">
    <source>
        <dbReference type="PROSITE-ProRule" id="PRU00703"/>
    </source>
</evidence>
<evidence type="ECO:0000256" key="6">
    <source>
        <dbReference type="ARBA" id="ARBA00022958"/>
    </source>
</evidence>
<dbReference type="GO" id="GO:0005737">
    <property type="term" value="C:cytoplasm"/>
    <property type="evidence" value="ECO:0007669"/>
    <property type="project" value="UniProtKB-SubCell"/>
</dbReference>
<dbReference type="CDD" id="cd00381">
    <property type="entry name" value="IMPDH"/>
    <property type="match status" value="1"/>
</dbReference>
<dbReference type="SUPFAM" id="SSF51412">
    <property type="entry name" value="Inosine monophosphate dehydrogenase (IMPDH)"/>
    <property type="match status" value="1"/>
</dbReference>
<evidence type="ECO:0000256" key="14">
    <source>
        <dbReference type="PIRSR" id="PIRSR000130-3"/>
    </source>
</evidence>
<evidence type="ECO:0000313" key="20">
    <source>
        <dbReference type="EMBL" id="GMI44569.1"/>
    </source>
</evidence>
<dbReference type="Pfam" id="PF00571">
    <property type="entry name" value="CBS"/>
    <property type="match status" value="2"/>
</dbReference>
<dbReference type="FunFam" id="3.20.20.70:FF:000086">
    <property type="entry name" value="IMP dehydrogenase, putative"/>
    <property type="match status" value="1"/>
</dbReference>
<dbReference type="SMART" id="SM01240">
    <property type="entry name" value="IMPDH"/>
    <property type="match status" value="1"/>
</dbReference>
<evidence type="ECO:0000256" key="1">
    <source>
        <dbReference type="ARBA" id="ARBA00001958"/>
    </source>
</evidence>
<comment type="caution">
    <text evidence="12">Lacks conserved residue(s) required for the propagation of feature annotation.</text>
</comment>
<feature type="active site" description="Proton acceptor" evidence="12 13">
    <location>
        <position position="435"/>
    </location>
</feature>
<evidence type="ECO:0000256" key="2">
    <source>
        <dbReference type="ARBA" id="ARBA00005502"/>
    </source>
</evidence>
<dbReference type="InterPro" id="IPR015875">
    <property type="entry name" value="IMP_DH/GMP_Rdtase_CS"/>
</dbReference>
<keyword evidence="21" id="KW-1185">Reference proteome</keyword>
<dbReference type="GO" id="GO:0000166">
    <property type="term" value="F:nucleotide binding"/>
    <property type="evidence" value="ECO:0007669"/>
    <property type="project" value="UniProtKB-UniRule"/>
</dbReference>
<comment type="function">
    <text evidence="11 12">Catalyzes the conversion of inosine 5'-phosphate (IMP) to xanthosine 5'-phosphate (XMP), the first committed and rate-limiting step in the de novo synthesis of guanine nucleotides, and therefore plays an important role in the regulation of cell growth.</text>
</comment>
<feature type="domain" description="CBS" evidence="19">
    <location>
        <begin position="125"/>
        <end position="184"/>
    </location>
</feature>
<dbReference type="GO" id="GO:0006183">
    <property type="term" value="P:GTP biosynthetic process"/>
    <property type="evidence" value="ECO:0007669"/>
    <property type="project" value="TreeGrafter"/>
</dbReference>
<evidence type="ECO:0000256" key="13">
    <source>
        <dbReference type="PIRSR" id="PIRSR000130-1"/>
    </source>
</evidence>
<dbReference type="InterPro" id="IPR046342">
    <property type="entry name" value="CBS_dom_sf"/>
</dbReference>
<evidence type="ECO:0000256" key="3">
    <source>
        <dbReference type="ARBA" id="ARBA00022723"/>
    </source>
</evidence>
<evidence type="ECO:0000256" key="5">
    <source>
        <dbReference type="ARBA" id="ARBA00022755"/>
    </source>
</evidence>
<keyword evidence="12" id="KW-0963">Cytoplasm</keyword>
<dbReference type="SUPFAM" id="SSF54631">
    <property type="entry name" value="CBS-domain pair"/>
    <property type="match status" value="1"/>
</dbReference>
<evidence type="ECO:0000256" key="8">
    <source>
        <dbReference type="ARBA" id="ARBA00023027"/>
    </source>
</evidence>
<keyword evidence="3 12" id="KW-0479">Metal-binding</keyword>
<evidence type="ECO:0000256" key="15">
    <source>
        <dbReference type="PIRSR" id="PIRSR000130-4"/>
    </source>
</evidence>
<feature type="binding site" description="in other chain" evidence="12 15">
    <location>
        <position position="334"/>
    </location>
    <ligand>
        <name>K(+)</name>
        <dbReference type="ChEBI" id="CHEBI:29103"/>
        <note>ligand shared between two tetrameric partners</note>
    </ligand>
</feature>
<comment type="similarity">
    <text evidence="2 12 17">Belongs to the IMPDH/GMPR family.</text>
</comment>
<dbReference type="InterPro" id="IPR005990">
    <property type="entry name" value="IMP_DH"/>
</dbReference>
<keyword evidence="7 12" id="KW-0560">Oxidoreductase</keyword>
<keyword evidence="9 16" id="KW-0129">CBS domain</keyword>
<reference evidence="21" key="1">
    <citation type="journal article" date="2023" name="Commun. Biol.">
        <title>Genome analysis of Parmales, the sister group of diatoms, reveals the evolutionary specialization of diatoms from phago-mixotrophs to photoautotrophs.</title>
        <authorList>
            <person name="Ban H."/>
            <person name="Sato S."/>
            <person name="Yoshikawa S."/>
            <person name="Yamada K."/>
            <person name="Nakamura Y."/>
            <person name="Ichinomiya M."/>
            <person name="Sato N."/>
            <person name="Blanc-Mathieu R."/>
            <person name="Endo H."/>
            <person name="Kuwata A."/>
            <person name="Ogata H."/>
        </authorList>
    </citation>
    <scope>NUCLEOTIDE SEQUENCE [LARGE SCALE GENOMIC DNA]</scope>
</reference>
<dbReference type="AlphaFoldDB" id="A0A9W7GGQ3"/>
<keyword evidence="5 12" id="KW-0658">Purine biosynthesis</keyword>
<dbReference type="NCBIfam" id="TIGR01302">
    <property type="entry name" value="IMP_dehydrog"/>
    <property type="match status" value="1"/>
</dbReference>
<comment type="catalytic activity">
    <reaction evidence="10 12 18">
        <text>IMP + NAD(+) + H2O = XMP + NADH + H(+)</text>
        <dbReference type="Rhea" id="RHEA:11708"/>
        <dbReference type="ChEBI" id="CHEBI:15377"/>
        <dbReference type="ChEBI" id="CHEBI:15378"/>
        <dbReference type="ChEBI" id="CHEBI:57464"/>
        <dbReference type="ChEBI" id="CHEBI:57540"/>
        <dbReference type="ChEBI" id="CHEBI:57945"/>
        <dbReference type="ChEBI" id="CHEBI:58053"/>
        <dbReference type="EC" id="1.1.1.205"/>
    </reaction>
</comment>
<comment type="subcellular location">
    <subcellularLocation>
        <location evidence="12">Cytoplasm</location>
    </subcellularLocation>
</comment>
<evidence type="ECO:0000256" key="4">
    <source>
        <dbReference type="ARBA" id="ARBA00022749"/>
    </source>
</evidence>
<dbReference type="InterPro" id="IPR000644">
    <property type="entry name" value="CBS_dom"/>
</dbReference>
<dbReference type="Proteomes" id="UP001165065">
    <property type="component" value="Unassembled WGS sequence"/>
</dbReference>
<feature type="binding site" evidence="12">
    <location>
        <begin position="372"/>
        <end position="374"/>
    </location>
    <ligand>
        <name>IMP</name>
        <dbReference type="ChEBI" id="CHEBI:58053"/>
    </ligand>
</feature>
<dbReference type="OrthoDB" id="418595at2759"/>
<comment type="pathway">
    <text evidence="12 18">Purine metabolism; XMP biosynthesis via de novo pathway; XMP from IMP: step 1/1.</text>
</comment>
<evidence type="ECO:0000256" key="10">
    <source>
        <dbReference type="ARBA" id="ARBA00048028"/>
    </source>
</evidence>
<dbReference type="PROSITE" id="PS51371">
    <property type="entry name" value="CBS"/>
    <property type="match status" value="2"/>
</dbReference>
<dbReference type="GO" id="GO:0046872">
    <property type="term" value="F:metal ion binding"/>
    <property type="evidence" value="ECO:0007669"/>
    <property type="project" value="UniProtKB-UniRule"/>
</dbReference>
<proteinExistence type="inferred from homology"/>
<feature type="active site" description="Thioimidate intermediate" evidence="12 13">
    <location>
        <position position="339"/>
    </location>
</feature>
<comment type="subunit">
    <text evidence="12">Homotetramer.</text>
</comment>
<feature type="domain" description="CBS" evidence="19">
    <location>
        <begin position="188"/>
        <end position="244"/>
    </location>
</feature>
<keyword evidence="6 12" id="KW-0630">Potassium</keyword>
<keyword evidence="8 12" id="KW-0520">NAD</keyword>
<evidence type="ECO:0000256" key="9">
    <source>
        <dbReference type="ARBA" id="ARBA00023122"/>
    </source>
</evidence>
<dbReference type="HAMAP" id="MF_01964">
    <property type="entry name" value="IMPDH"/>
    <property type="match status" value="1"/>
</dbReference>
<dbReference type="PROSITE" id="PS00487">
    <property type="entry name" value="IMP_DH_GMP_RED"/>
    <property type="match status" value="1"/>
</dbReference>
<evidence type="ECO:0000256" key="17">
    <source>
        <dbReference type="RuleBase" id="RU003927"/>
    </source>
</evidence>
<protein>
    <recommendedName>
        <fullName evidence="12 18">Inosine-5'-monophosphate dehydrogenase</fullName>
        <shortName evidence="12">IMP dehydrogenase</shortName>
        <shortName evidence="12">IMPD</shortName>
        <shortName evidence="12">IMPDH</shortName>
        <ecNumber evidence="12 18">1.1.1.205</ecNumber>
    </recommendedName>
</protein>
<comment type="cofactor">
    <cofactor evidence="1 12">
        <name>K(+)</name>
        <dbReference type="ChEBI" id="CHEBI:29103"/>
    </cofactor>
</comment>
<dbReference type="GO" id="GO:0006177">
    <property type="term" value="P:GMP biosynthetic process"/>
    <property type="evidence" value="ECO:0007669"/>
    <property type="project" value="UniProtKB-UniRule"/>
</dbReference>
<dbReference type="EC" id="1.1.1.205" evidence="12 18"/>
<accession>A0A9W7GGQ3</accession>